<dbReference type="RefSeq" id="XP_002340074.1">
    <property type="nucleotide sequence ID" value="XM_002340033.1"/>
</dbReference>
<evidence type="ECO:0000313" key="2">
    <source>
        <dbReference type="Proteomes" id="UP000001745"/>
    </source>
</evidence>
<dbReference type="HOGENOM" id="CLU_127252_0_0_1"/>
<dbReference type="VEuPathDB" id="FungiDB:TSTA_061750"/>
<reference evidence="2" key="1">
    <citation type="journal article" date="2015" name="Genome Announc.">
        <title>Genome sequence of the AIDS-associated pathogen Penicillium marneffei (ATCC18224) and its near taxonomic relative Talaromyces stipitatus (ATCC10500).</title>
        <authorList>
            <person name="Nierman W.C."/>
            <person name="Fedorova-Abrams N.D."/>
            <person name="Andrianopoulos A."/>
        </authorList>
    </citation>
    <scope>NUCLEOTIDE SEQUENCE [LARGE SCALE GENOMIC DNA]</scope>
    <source>
        <strain evidence="2">ATCC 10500 / CBS 375.48 / QM 6759 / NRRL 1006</strain>
    </source>
</reference>
<dbReference type="PhylomeDB" id="B8LX37"/>
<dbReference type="OrthoDB" id="2976890at2759"/>
<accession>B8LX37</accession>
<protein>
    <recommendedName>
        <fullName evidence="3">hAT-like transposase RNase-H fold domain-containing protein</fullName>
    </recommendedName>
</protein>
<dbReference type="InterPro" id="IPR012337">
    <property type="entry name" value="RNaseH-like_sf"/>
</dbReference>
<sequence length="152" mass="18007">MEFHFLNTDFPHFTTMDWSRLSQIHNILSKFNELTLFVSEKKPQISLAVPIYYELHDLLDEASKRKERFLDLDENISLAVKEGMKKYKKYYTFMDASDTYYTALILDPRVKGDLLLDKLEDEATRREILKALRDNIHRDYSVTTMESSLLSK</sequence>
<organism evidence="1 2">
    <name type="scientific">Talaromyces stipitatus (strain ATCC 10500 / CBS 375.48 / QM 6759 / NRRL 1006)</name>
    <name type="common">Penicillium stipitatum</name>
    <dbReference type="NCBI Taxonomy" id="441959"/>
    <lineage>
        <taxon>Eukaryota</taxon>
        <taxon>Fungi</taxon>
        <taxon>Dikarya</taxon>
        <taxon>Ascomycota</taxon>
        <taxon>Pezizomycotina</taxon>
        <taxon>Eurotiomycetes</taxon>
        <taxon>Eurotiomycetidae</taxon>
        <taxon>Eurotiales</taxon>
        <taxon>Trichocomaceae</taxon>
        <taxon>Talaromyces</taxon>
        <taxon>Talaromyces sect. Talaromyces</taxon>
    </lineage>
</organism>
<dbReference type="AlphaFoldDB" id="B8LX37"/>
<dbReference type="EMBL" id="EQ962652">
    <property type="protein sequence ID" value="EED22687.1"/>
    <property type="molecule type" value="Genomic_DNA"/>
</dbReference>
<dbReference type="Proteomes" id="UP000001745">
    <property type="component" value="Unassembled WGS sequence"/>
</dbReference>
<evidence type="ECO:0000313" key="1">
    <source>
        <dbReference type="EMBL" id="EED22687.1"/>
    </source>
</evidence>
<proteinExistence type="predicted"/>
<gene>
    <name evidence="1" type="ORF">TSTA_061750</name>
</gene>
<dbReference type="InParanoid" id="B8LX37"/>
<name>B8LX37_TALSN</name>
<dbReference type="GeneID" id="8102534"/>
<dbReference type="SUPFAM" id="SSF53098">
    <property type="entry name" value="Ribonuclease H-like"/>
    <property type="match status" value="1"/>
</dbReference>
<evidence type="ECO:0008006" key="3">
    <source>
        <dbReference type="Google" id="ProtNLM"/>
    </source>
</evidence>
<keyword evidence="2" id="KW-1185">Reference proteome</keyword>